<keyword evidence="4" id="KW-1185">Reference proteome</keyword>
<gene>
    <name evidence="3" type="ORF">GCM10010909_10860</name>
</gene>
<dbReference type="RefSeq" id="WP_284257094.1">
    <property type="nucleotide sequence ID" value="NZ_BSOS01000022.1"/>
</dbReference>
<evidence type="ECO:0000259" key="2">
    <source>
        <dbReference type="Pfam" id="PF23771"/>
    </source>
</evidence>
<feature type="domain" description="DUF2786" evidence="1">
    <location>
        <begin position="9"/>
        <end position="49"/>
    </location>
</feature>
<protein>
    <recommendedName>
        <fullName evidence="5">DUF2786 domain-containing protein</fullName>
    </recommendedName>
</protein>
<evidence type="ECO:0000313" key="4">
    <source>
        <dbReference type="Proteomes" id="UP001156641"/>
    </source>
</evidence>
<accession>A0ABQ6A6A9</accession>
<dbReference type="Proteomes" id="UP001156641">
    <property type="component" value="Unassembled WGS sequence"/>
</dbReference>
<name>A0ABQ6A6A9_9PROT</name>
<reference evidence="4" key="1">
    <citation type="journal article" date="2019" name="Int. J. Syst. Evol. Microbiol.">
        <title>The Global Catalogue of Microorganisms (GCM) 10K type strain sequencing project: providing services to taxonomists for standard genome sequencing and annotation.</title>
        <authorList>
            <consortium name="The Broad Institute Genomics Platform"/>
            <consortium name="The Broad Institute Genome Sequencing Center for Infectious Disease"/>
            <person name="Wu L."/>
            <person name="Ma J."/>
        </authorList>
    </citation>
    <scope>NUCLEOTIDE SEQUENCE [LARGE SCALE GENOMIC DNA]</scope>
    <source>
        <strain evidence="4">NBRC 112502</strain>
    </source>
</reference>
<dbReference type="InterPro" id="IPR055592">
    <property type="entry name" value="DUF7168"/>
</dbReference>
<dbReference type="Pfam" id="PF10979">
    <property type="entry name" value="DUF2786"/>
    <property type="match status" value="1"/>
</dbReference>
<comment type="caution">
    <text evidence="3">The sequence shown here is derived from an EMBL/GenBank/DDBJ whole genome shotgun (WGS) entry which is preliminary data.</text>
</comment>
<dbReference type="Pfam" id="PF23771">
    <property type="entry name" value="DUF7168"/>
    <property type="match status" value="1"/>
</dbReference>
<organism evidence="3 4">
    <name type="scientific">Acidocella aquatica</name>
    <dbReference type="NCBI Taxonomy" id="1922313"/>
    <lineage>
        <taxon>Bacteria</taxon>
        <taxon>Pseudomonadati</taxon>
        <taxon>Pseudomonadota</taxon>
        <taxon>Alphaproteobacteria</taxon>
        <taxon>Acetobacterales</taxon>
        <taxon>Acidocellaceae</taxon>
        <taxon>Acidocella</taxon>
    </lineage>
</organism>
<evidence type="ECO:0000313" key="3">
    <source>
        <dbReference type="EMBL" id="GLR66406.1"/>
    </source>
</evidence>
<evidence type="ECO:0000259" key="1">
    <source>
        <dbReference type="Pfam" id="PF10979"/>
    </source>
</evidence>
<evidence type="ECO:0008006" key="5">
    <source>
        <dbReference type="Google" id="ProtNLM"/>
    </source>
</evidence>
<feature type="domain" description="DUF7168" evidence="2">
    <location>
        <begin position="67"/>
        <end position="192"/>
    </location>
</feature>
<sequence length="252" mass="27902">MSQSRELERVKAKIKALTEKTVQNGCTEAEAMSAADMVGRLLERYALSMDEIEVRTSKCVQREVPIGGTRRRPIDGCVPAIARFCDCKVWLAHSVVVDEVGADQGAKPKRYIFFGFETDAELATYLFTVIERAIGTETGAFKLTHPRLRAVRLRQATASFQHGLAARVAVRLTTMHTEREATVRAQRAAGTALILVKHQVVDEAFRETKTRLVSMSAVGAQVDRNAYRAGWAAGDSVNLSRPIESESRRPLQ</sequence>
<dbReference type="EMBL" id="BSOS01000022">
    <property type="protein sequence ID" value="GLR66406.1"/>
    <property type="molecule type" value="Genomic_DNA"/>
</dbReference>
<dbReference type="InterPro" id="IPR024498">
    <property type="entry name" value="DUF2786"/>
</dbReference>
<proteinExistence type="predicted"/>